<evidence type="ECO:0000313" key="7">
    <source>
        <dbReference type="EMBL" id="ABV33979.1"/>
    </source>
</evidence>
<dbReference type="STRING" id="416591.Tlet_1423"/>
<evidence type="ECO:0000313" key="8">
    <source>
        <dbReference type="Proteomes" id="UP000002016"/>
    </source>
</evidence>
<dbReference type="InterPro" id="IPR043129">
    <property type="entry name" value="ATPase_NBD"/>
</dbReference>
<evidence type="ECO:0000256" key="3">
    <source>
        <dbReference type="ARBA" id="ARBA00022777"/>
    </source>
</evidence>
<sequence length="517" mass="56756">MGKTCLLGVDVGTYSSKGVLVDLDGNVLASHVVPHQIEIPKPGFVEHDPEKVWWNDFVVIVRNLMKATDVQPKNIIGIGTSGIGPCVLPVDKDGKPLRKAILYGVDTRAGDEIDYLEEVLGEKKILSLAGSKLTSQAAGPKVLWIRRNEPEVYSKARWFLTSQSYIIYKLTGKPAIDIYSAAGYAPLFDVFNRKWVDEMEMIVSTKMLPEAFWSHEIVGRVTSTAASETGLSEGTPVVAGTTDAAAEAISAGVSQIGDMMLMLGSSVFFIVRTPKIIMSENFWSSNFMQENTFAALGGMSTGGSLITWFRDQFGQIELEMEKNGKGNAFEELSKLASNSPKGARGIIVLPYFAGERTPINDPEAKGIFFGLTLQHTRGDLIRAILESIAYGIRHNFEVMTQEGIQPRRVILAGGGLKNPLLTQLIADICTSKLNIPNQQIGASYGDAFLAAIGVGVFKNIEAINNWIEIQGAIEPDLSFSDIYEIKYRLFRELYSQTKALMHDVHNLQVRLSDQQLS</sequence>
<protein>
    <submittedName>
        <fullName evidence="7">Carbohydrate kinase FGGY</fullName>
    </submittedName>
</protein>
<dbReference type="OrthoDB" id="39631at2"/>
<dbReference type="InterPro" id="IPR018484">
    <property type="entry name" value="FGGY_N"/>
</dbReference>
<dbReference type="GO" id="GO:0016773">
    <property type="term" value="F:phosphotransferase activity, alcohol group as acceptor"/>
    <property type="evidence" value="ECO:0007669"/>
    <property type="project" value="InterPro"/>
</dbReference>
<keyword evidence="8" id="KW-1185">Reference proteome</keyword>
<reference evidence="7 8" key="2">
    <citation type="journal article" date="2009" name="Proc. Natl. Acad. Sci. U.S.A.">
        <title>On the chimeric nature, thermophilic origin, and phylogenetic placement of the Thermotogales.</title>
        <authorList>
            <person name="Zhaxybayeva O."/>
            <person name="Swithers K.S."/>
            <person name="Lapierre P."/>
            <person name="Fournier G.P."/>
            <person name="Bickhart D.M."/>
            <person name="DeBoy R.T."/>
            <person name="Nelson K.E."/>
            <person name="Nesbo C.L."/>
            <person name="Doolittle W.F."/>
            <person name="Gogarten J.P."/>
            <person name="Noll K.M."/>
        </authorList>
    </citation>
    <scope>NUCLEOTIDE SEQUENCE [LARGE SCALE GENOMIC DNA]</scope>
    <source>
        <strain evidence="8">ATCC BAA-301 / DSM 14385 / NBRC 107922 / TMO</strain>
    </source>
</reference>
<evidence type="ECO:0000259" key="6">
    <source>
        <dbReference type="Pfam" id="PF02782"/>
    </source>
</evidence>
<proteinExistence type="inferred from homology"/>
<dbReference type="PROSITE" id="PS00445">
    <property type="entry name" value="FGGY_KINASES_2"/>
    <property type="match status" value="1"/>
</dbReference>
<reference evidence="7 8" key="1">
    <citation type="submission" date="2007-08" db="EMBL/GenBank/DDBJ databases">
        <title>Complete sequence of Thermotoga lettingae TMO.</title>
        <authorList>
            <consortium name="US DOE Joint Genome Institute"/>
            <person name="Copeland A."/>
            <person name="Lucas S."/>
            <person name="Lapidus A."/>
            <person name="Barry K."/>
            <person name="Glavina del Rio T."/>
            <person name="Dalin E."/>
            <person name="Tice H."/>
            <person name="Pitluck S."/>
            <person name="Foster B."/>
            <person name="Bruce D."/>
            <person name="Schmutz J."/>
            <person name="Larimer F."/>
            <person name="Land M."/>
            <person name="Hauser L."/>
            <person name="Kyrpides N."/>
            <person name="Mikhailova N."/>
            <person name="Nelson K."/>
            <person name="Gogarten J.P."/>
            <person name="Noll K."/>
            <person name="Richardson P."/>
        </authorList>
    </citation>
    <scope>NUCLEOTIDE SEQUENCE [LARGE SCALE GENOMIC DNA]</scope>
    <source>
        <strain evidence="8">ATCC BAA-301 / DSM 14385 / NBRC 107922 / TMO</strain>
    </source>
</reference>
<dbReference type="PANTHER" id="PTHR43095">
    <property type="entry name" value="SUGAR KINASE"/>
    <property type="match status" value="1"/>
</dbReference>
<name>A8F745_PSELT</name>
<organism evidence="7 8">
    <name type="scientific">Pseudothermotoga lettingae (strain ATCC BAA-301 / DSM 14385 / NBRC 107922 / TMO)</name>
    <name type="common">Thermotoga lettingae</name>
    <dbReference type="NCBI Taxonomy" id="416591"/>
    <lineage>
        <taxon>Bacteria</taxon>
        <taxon>Thermotogati</taxon>
        <taxon>Thermotogota</taxon>
        <taxon>Thermotogae</taxon>
        <taxon>Thermotogales</taxon>
        <taxon>Thermotogaceae</taxon>
        <taxon>Pseudothermotoga</taxon>
    </lineage>
</organism>
<comment type="similarity">
    <text evidence="1 4">Belongs to the FGGY kinase family.</text>
</comment>
<evidence type="ECO:0000256" key="4">
    <source>
        <dbReference type="RuleBase" id="RU003733"/>
    </source>
</evidence>
<dbReference type="Pfam" id="PF00370">
    <property type="entry name" value="FGGY_N"/>
    <property type="match status" value="1"/>
</dbReference>
<evidence type="ECO:0000256" key="2">
    <source>
        <dbReference type="ARBA" id="ARBA00022679"/>
    </source>
</evidence>
<dbReference type="InterPro" id="IPR050406">
    <property type="entry name" value="FGGY_Carb_Kinase"/>
</dbReference>
<dbReference type="GO" id="GO:0016301">
    <property type="term" value="F:kinase activity"/>
    <property type="evidence" value="ECO:0007669"/>
    <property type="project" value="UniProtKB-KW"/>
</dbReference>
<dbReference type="eggNOG" id="COG1070">
    <property type="taxonomic scope" value="Bacteria"/>
</dbReference>
<dbReference type="PIRSF" id="PIRSF000538">
    <property type="entry name" value="GlpK"/>
    <property type="match status" value="1"/>
</dbReference>
<dbReference type="GO" id="GO:0005975">
    <property type="term" value="P:carbohydrate metabolic process"/>
    <property type="evidence" value="ECO:0007669"/>
    <property type="project" value="InterPro"/>
</dbReference>
<keyword evidence="3 4" id="KW-0418">Kinase</keyword>
<dbReference type="Pfam" id="PF02782">
    <property type="entry name" value="FGGY_C"/>
    <property type="match status" value="1"/>
</dbReference>
<dbReference type="InterPro" id="IPR018485">
    <property type="entry name" value="FGGY_C"/>
</dbReference>
<feature type="domain" description="Carbohydrate kinase FGGY N-terminal" evidence="5">
    <location>
        <begin position="6"/>
        <end position="248"/>
    </location>
</feature>
<dbReference type="InterPro" id="IPR000577">
    <property type="entry name" value="Carb_kinase_FGGY"/>
</dbReference>
<dbReference type="InterPro" id="IPR018483">
    <property type="entry name" value="Carb_kinase_FGGY_CS"/>
</dbReference>
<dbReference type="AlphaFoldDB" id="A8F745"/>
<dbReference type="SUPFAM" id="SSF53067">
    <property type="entry name" value="Actin-like ATPase domain"/>
    <property type="match status" value="2"/>
</dbReference>
<accession>A8F745</accession>
<evidence type="ECO:0000256" key="1">
    <source>
        <dbReference type="ARBA" id="ARBA00009156"/>
    </source>
</evidence>
<dbReference type="HOGENOM" id="CLU_009281_3_3_0"/>
<dbReference type="Gene3D" id="3.30.420.40">
    <property type="match status" value="2"/>
</dbReference>
<dbReference type="EMBL" id="CP000812">
    <property type="protein sequence ID" value="ABV33979.1"/>
    <property type="molecule type" value="Genomic_DNA"/>
</dbReference>
<gene>
    <name evidence="7" type="ordered locus">Tlet_1423</name>
</gene>
<dbReference type="CDD" id="cd07804">
    <property type="entry name" value="ASKHA_NBD_FGGY_RrXK-like"/>
    <property type="match status" value="1"/>
</dbReference>
<evidence type="ECO:0000259" key="5">
    <source>
        <dbReference type="Pfam" id="PF00370"/>
    </source>
</evidence>
<dbReference type="PANTHER" id="PTHR43095:SF5">
    <property type="entry name" value="XYLULOSE KINASE"/>
    <property type="match status" value="1"/>
</dbReference>
<keyword evidence="2 4" id="KW-0808">Transferase</keyword>
<dbReference type="Proteomes" id="UP000002016">
    <property type="component" value="Chromosome"/>
</dbReference>
<feature type="domain" description="Carbohydrate kinase FGGY C-terminal" evidence="6">
    <location>
        <begin position="260"/>
        <end position="452"/>
    </location>
</feature>
<dbReference type="RefSeq" id="WP_012003455.1">
    <property type="nucleotide sequence ID" value="NC_009828.1"/>
</dbReference>
<dbReference type="KEGG" id="tle:Tlet_1423"/>